<accession>E5ARG3</accession>
<name>E5ARG3_MYCRK</name>
<evidence type="ECO:0000256" key="1">
    <source>
        <dbReference type="SAM" id="MobiDB-lite"/>
    </source>
</evidence>
<dbReference type="Proteomes" id="UP000007437">
    <property type="component" value="Chromosome"/>
</dbReference>
<gene>
    <name evidence="2" type="ordered locus">RBRH_01612</name>
</gene>
<dbReference type="STRING" id="882378.RBRH_01612"/>
<dbReference type="HOGENOM" id="CLU_2178934_0_0_4"/>
<feature type="region of interest" description="Disordered" evidence="1">
    <location>
        <begin position="17"/>
        <end position="47"/>
    </location>
</feature>
<reference evidence="2 3" key="1">
    <citation type="journal article" date="2011" name="J. Bacteriol.">
        <title>Complete genome sequence of Burkholderia rhizoxinica, an endosymbiont of Rhizopus microsporus.</title>
        <authorList>
            <person name="Lackner G."/>
            <person name="Moebius N."/>
            <person name="Partida-Martinez L."/>
            <person name="Hertweck C."/>
        </authorList>
    </citation>
    <scope>NUCLEOTIDE SEQUENCE [LARGE SCALE GENOMIC DNA]</scope>
    <source>
        <strain evidence="3">DSM 19002 / CIP 109453 / HKI 454</strain>
    </source>
</reference>
<dbReference type="KEGG" id="brh:RBRH_01612"/>
<proteinExistence type="predicted"/>
<sequence length="109" mass="11955">MRVPLVPFLLAGTESDPTLFQSARRTRGRSSHERGASTRQHCRPFPTTAPINRLLACAGTRIATAPRGGDFMPAGKRGSSIERDYCSAVQSDAAALEWSDAERFYKELT</sequence>
<evidence type="ECO:0000313" key="2">
    <source>
        <dbReference type="EMBL" id="CBW75195.1"/>
    </source>
</evidence>
<organism evidence="2 3">
    <name type="scientific">Mycetohabitans rhizoxinica (strain DSM 19002 / CIP 109453 / HKI 454)</name>
    <name type="common">Paraburkholderia rhizoxinica</name>
    <dbReference type="NCBI Taxonomy" id="882378"/>
    <lineage>
        <taxon>Bacteria</taxon>
        <taxon>Pseudomonadati</taxon>
        <taxon>Pseudomonadota</taxon>
        <taxon>Betaproteobacteria</taxon>
        <taxon>Burkholderiales</taxon>
        <taxon>Burkholderiaceae</taxon>
        <taxon>Mycetohabitans</taxon>
    </lineage>
</organism>
<dbReference type="EMBL" id="FR687359">
    <property type="protein sequence ID" value="CBW75195.1"/>
    <property type="molecule type" value="Genomic_DNA"/>
</dbReference>
<dbReference type="AlphaFoldDB" id="E5ARG3"/>
<protein>
    <submittedName>
        <fullName evidence="2">Uncharacterized protein</fullName>
    </submittedName>
</protein>
<evidence type="ECO:0000313" key="3">
    <source>
        <dbReference type="Proteomes" id="UP000007437"/>
    </source>
</evidence>